<dbReference type="AlphaFoldDB" id="A0A095Y2M9"/>
<evidence type="ECO:0000256" key="1">
    <source>
        <dbReference type="SAM" id="MobiDB-lite"/>
    </source>
</evidence>
<evidence type="ECO:0000313" key="3">
    <source>
        <dbReference type="Proteomes" id="UP000029548"/>
    </source>
</evidence>
<dbReference type="RefSeq" id="WP_035122264.1">
    <property type="nucleotide sequence ID" value="NZ_JRNE01000053.1"/>
</dbReference>
<proteinExistence type="predicted"/>
<name>A0A095Y2M9_9CORY</name>
<evidence type="ECO:0000313" key="2">
    <source>
        <dbReference type="EMBL" id="KGF16513.1"/>
    </source>
</evidence>
<organism evidence="2 3">
    <name type="scientific">Corynebacterium freneyi DNF00450</name>
    <dbReference type="NCBI Taxonomy" id="1287475"/>
    <lineage>
        <taxon>Bacteria</taxon>
        <taxon>Bacillati</taxon>
        <taxon>Actinomycetota</taxon>
        <taxon>Actinomycetes</taxon>
        <taxon>Mycobacteriales</taxon>
        <taxon>Corynebacteriaceae</taxon>
        <taxon>Corynebacterium</taxon>
    </lineage>
</organism>
<protein>
    <submittedName>
        <fullName evidence="2">Uncharacterized protein</fullName>
    </submittedName>
</protein>
<feature type="region of interest" description="Disordered" evidence="1">
    <location>
        <begin position="65"/>
        <end position="154"/>
    </location>
</feature>
<gene>
    <name evidence="2" type="ORF">HMPREF1650_07145</name>
</gene>
<dbReference type="Proteomes" id="UP000029548">
    <property type="component" value="Unassembled WGS sequence"/>
</dbReference>
<comment type="caution">
    <text evidence="2">The sequence shown here is derived from an EMBL/GenBank/DDBJ whole genome shotgun (WGS) entry which is preliminary data.</text>
</comment>
<sequence>MLDDNQLDLNLAESAPMHLDSDFFDGLLDYAFSADAHDVDDSIVPVDSAADAAGDEDLDSIALADDAADPLDDADVDPAALPASHGGDGDDAYGAIDDLPDDLDYSPGGAGDDLGDGADLAGVDDIDGLDAGALDGGDVDPLPGTGDADAGLEW</sequence>
<feature type="compositionally biased region" description="Acidic residues" evidence="1">
    <location>
        <begin position="66"/>
        <end position="76"/>
    </location>
</feature>
<dbReference type="EMBL" id="JRNE01000053">
    <property type="protein sequence ID" value="KGF16513.1"/>
    <property type="molecule type" value="Genomic_DNA"/>
</dbReference>
<reference evidence="2 3" key="1">
    <citation type="submission" date="2014-07" db="EMBL/GenBank/DDBJ databases">
        <authorList>
            <person name="McCorrison J."/>
            <person name="Sanka R."/>
            <person name="Torralba M."/>
            <person name="Gillis M."/>
            <person name="Haft D.H."/>
            <person name="Methe B."/>
            <person name="Sutton G."/>
            <person name="Nelson K.E."/>
        </authorList>
    </citation>
    <scope>NUCLEOTIDE SEQUENCE [LARGE SCALE GENOMIC DNA]</scope>
    <source>
        <strain evidence="2 3">DNF00450</strain>
    </source>
</reference>
<accession>A0A095Y2M9</accession>